<reference evidence="2 3" key="1">
    <citation type="journal article" date="2021" name="Sci. Rep.">
        <title>The genome of the diatom Chaetoceros tenuissimus carries an ancient integrated fragment of an extant virus.</title>
        <authorList>
            <person name="Hongo Y."/>
            <person name="Kimura K."/>
            <person name="Takaki Y."/>
            <person name="Yoshida Y."/>
            <person name="Baba S."/>
            <person name="Kobayashi G."/>
            <person name="Nagasaki K."/>
            <person name="Hano T."/>
            <person name="Tomaru Y."/>
        </authorList>
    </citation>
    <scope>NUCLEOTIDE SEQUENCE [LARGE SCALE GENOMIC DNA]</scope>
    <source>
        <strain evidence="2 3">NIES-3715</strain>
    </source>
</reference>
<gene>
    <name evidence="2" type="ORF">CTEN210_11090</name>
</gene>
<keyword evidence="3" id="KW-1185">Reference proteome</keyword>
<feature type="domain" description="Zinc finger CHCC-type" evidence="1">
    <location>
        <begin position="69"/>
        <end position="114"/>
    </location>
</feature>
<dbReference type="Gene3D" id="2.60.260.40">
    <property type="entry name" value="q5lls5 like domains"/>
    <property type="match status" value="1"/>
</dbReference>
<evidence type="ECO:0000313" key="2">
    <source>
        <dbReference type="EMBL" id="GFH54614.1"/>
    </source>
</evidence>
<dbReference type="PANTHER" id="PTHR13156:SF0">
    <property type="entry name" value="NADH DEHYDROGENASE [UBIQUINONE] IRON-SULFUR PROTEIN 6, MITOCHONDRIAL"/>
    <property type="match status" value="1"/>
</dbReference>
<proteinExistence type="predicted"/>
<comment type="caution">
    <text evidence="2">The sequence shown here is derived from an EMBL/GenBank/DDBJ whole genome shotgun (WGS) entry which is preliminary data.</text>
</comment>
<accession>A0AAD3D1X5</accession>
<dbReference type="PANTHER" id="PTHR13156">
    <property type="entry name" value="NADH-UBIQUINONE OXIDOREDUCTASE 13 KD-A SUBUNIT"/>
    <property type="match status" value="1"/>
</dbReference>
<dbReference type="AlphaFoldDB" id="A0AAD3D1X5"/>
<evidence type="ECO:0000259" key="1">
    <source>
        <dbReference type="Pfam" id="PF10276"/>
    </source>
</evidence>
<protein>
    <recommendedName>
        <fullName evidence="1">Zinc finger CHCC-type domain-containing protein</fullName>
    </recommendedName>
</protein>
<dbReference type="GO" id="GO:0006120">
    <property type="term" value="P:mitochondrial electron transport, NADH to ubiquinone"/>
    <property type="evidence" value="ECO:0007669"/>
    <property type="project" value="TreeGrafter"/>
</dbReference>
<dbReference type="InterPro" id="IPR019401">
    <property type="entry name" value="Znf_CHCC"/>
</dbReference>
<evidence type="ECO:0000313" key="3">
    <source>
        <dbReference type="Proteomes" id="UP001054902"/>
    </source>
</evidence>
<name>A0AAD3D1X5_9STRA</name>
<organism evidence="2 3">
    <name type="scientific">Chaetoceros tenuissimus</name>
    <dbReference type="NCBI Taxonomy" id="426638"/>
    <lineage>
        <taxon>Eukaryota</taxon>
        <taxon>Sar</taxon>
        <taxon>Stramenopiles</taxon>
        <taxon>Ochrophyta</taxon>
        <taxon>Bacillariophyta</taxon>
        <taxon>Coscinodiscophyceae</taxon>
        <taxon>Chaetocerotophycidae</taxon>
        <taxon>Chaetocerotales</taxon>
        <taxon>Chaetocerotaceae</taxon>
        <taxon>Chaetoceros</taxon>
    </lineage>
</organism>
<dbReference type="GO" id="GO:0005739">
    <property type="term" value="C:mitochondrion"/>
    <property type="evidence" value="ECO:0007669"/>
    <property type="project" value="GOC"/>
</dbReference>
<sequence length="121" mass="13194">MTFAVARRAATSTVARQFARNAIRANSSLIPDKSHTVLDRKPSEYKLGKHRSNALDMVNQQPIIEVEGNMAVCDGGGGALGHPLEYIKLGKRADYGDDFKEEDGVPCIYCGLRYRSKGGGH</sequence>
<dbReference type="Proteomes" id="UP001054902">
    <property type="component" value="Unassembled WGS sequence"/>
</dbReference>
<dbReference type="Pfam" id="PF10276">
    <property type="entry name" value="zf-CHCC"/>
    <property type="match status" value="1"/>
</dbReference>
<dbReference type="EMBL" id="BLLK01000047">
    <property type="protein sequence ID" value="GFH54614.1"/>
    <property type="molecule type" value="Genomic_DNA"/>
</dbReference>